<protein>
    <submittedName>
        <fullName evidence="2">Uncharacterized protein</fullName>
    </submittedName>
</protein>
<evidence type="ECO:0000313" key="2">
    <source>
        <dbReference type="WBParaSite" id="nRc.2.0.1.t07889-RA"/>
    </source>
</evidence>
<sequence length="172" mass="20722">MEARTSQLSSIKLFMRSFLPRTVEDSAKPSKIAEFDHRRERRRWWLQCRNFLDDPWSVWSTDDDCRYLHFRHFLRYYCYYNGRLNDVYWRGNIPDRARVDILQFPILDSSSKNGSSNANFLLTRRHDEWTNCNDPEHRQGDINGSVLSPGEWQMRQRGTLLDDVDDKLHFET</sequence>
<accession>A0A915I367</accession>
<name>A0A915I367_ROMCU</name>
<dbReference type="AlphaFoldDB" id="A0A915I367"/>
<keyword evidence="1" id="KW-1185">Reference proteome</keyword>
<evidence type="ECO:0000313" key="1">
    <source>
        <dbReference type="Proteomes" id="UP000887565"/>
    </source>
</evidence>
<proteinExistence type="predicted"/>
<dbReference type="Proteomes" id="UP000887565">
    <property type="component" value="Unplaced"/>
</dbReference>
<dbReference type="WBParaSite" id="nRc.2.0.1.t07889-RA">
    <property type="protein sequence ID" value="nRc.2.0.1.t07889-RA"/>
    <property type="gene ID" value="nRc.2.0.1.g07889"/>
</dbReference>
<organism evidence="1 2">
    <name type="scientific">Romanomermis culicivorax</name>
    <name type="common">Nematode worm</name>
    <dbReference type="NCBI Taxonomy" id="13658"/>
    <lineage>
        <taxon>Eukaryota</taxon>
        <taxon>Metazoa</taxon>
        <taxon>Ecdysozoa</taxon>
        <taxon>Nematoda</taxon>
        <taxon>Enoplea</taxon>
        <taxon>Dorylaimia</taxon>
        <taxon>Mermithida</taxon>
        <taxon>Mermithoidea</taxon>
        <taxon>Mermithidae</taxon>
        <taxon>Romanomermis</taxon>
    </lineage>
</organism>
<reference evidence="2" key="1">
    <citation type="submission" date="2022-11" db="UniProtKB">
        <authorList>
            <consortium name="WormBaseParasite"/>
        </authorList>
    </citation>
    <scope>IDENTIFICATION</scope>
</reference>